<comment type="caution">
    <text evidence="4">The sequence shown here is derived from an EMBL/GenBank/DDBJ whole genome shotgun (WGS) entry which is preliminary data.</text>
</comment>
<keyword evidence="5" id="KW-1185">Reference proteome</keyword>
<evidence type="ECO:0000313" key="5">
    <source>
        <dbReference type="Proteomes" id="UP000826271"/>
    </source>
</evidence>
<dbReference type="AlphaFoldDB" id="A0AAV6WR48"/>
<feature type="region of interest" description="Disordered" evidence="2">
    <location>
        <begin position="407"/>
        <end position="461"/>
    </location>
</feature>
<gene>
    <name evidence="4" type="ORF">BUALT_Bualt14G0005500</name>
</gene>
<evidence type="ECO:0000256" key="2">
    <source>
        <dbReference type="SAM" id="MobiDB-lite"/>
    </source>
</evidence>
<feature type="compositionally biased region" description="Low complexity" evidence="2">
    <location>
        <begin position="443"/>
        <end position="461"/>
    </location>
</feature>
<dbReference type="PANTHER" id="PTHR48258">
    <property type="entry name" value="DUF4218 DOMAIN-CONTAINING PROTEIN-RELATED"/>
    <property type="match status" value="1"/>
</dbReference>
<feature type="coiled-coil region" evidence="1">
    <location>
        <begin position="713"/>
        <end position="772"/>
    </location>
</feature>
<evidence type="ECO:0000313" key="4">
    <source>
        <dbReference type="EMBL" id="KAG8369383.1"/>
    </source>
</evidence>
<feature type="region of interest" description="Disordered" evidence="2">
    <location>
        <begin position="520"/>
        <end position="543"/>
    </location>
</feature>
<feature type="compositionally biased region" description="Polar residues" evidence="2">
    <location>
        <begin position="521"/>
        <end position="530"/>
    </location>
</feature>
<reference evidence="4" key="1">
    <citation type="submission" date="2019-10" db="EMBL/GenBank/DDBJ databases">
        <authorList>
            <person name="Zhang R."/>
            <person name="Pan Y."/>
            <person name="Wang J."/>
            <person name="Ma R."/>
            <person name="Yu S."/>
        </authorList>
    </citation>
    <scope>NUCLEOTIDE SEQUENCE</scope>
    <source>
        <strain evidence="4">LA-IB0</strain>
        <tissue evidence="4">Leaf</tissue>
    </source>
</reference>
<proteinExistence type="predicted"/>
<dbReference type="EMBL" id="WHWC01000014">
    <property type="protein sequence ID" value="KAG8369383.1"/>
    <property type="molecule type" value="Genomic_DNA"/>
</dbReference>
<accession>A0AAV6WR48</accession>
<dbReference type="Pfam" id="PF13960">
    <property type="entry name" value="DUF4218"/>
    <property type="match status" value="1"/>
</dbReference>
<dbReference type="PANTHER" id="PTHR48258:SF15">
    <property type="entry name" value="OS02G0543900 PROTEIN"/>
    <property type="match status" value="1"/>
</dbReference>
<dbReference type="Proteomes" id="UP000826271">
    <property type="component" value="Unassembled WGS sequence"/>
</dbReference>
<feature type="domain" description="DUF4218" evidence="3">
    <location>
        <begin position="173"/>
        <end position="278"/>
    </location>
</feature>
<evidence type="ECO:0000256" key="1">
    <source>
        <dbReference type="SAM" id="Coils"/>
    </source>
</evidence>
<name>A0AAV6WR48_9LAMI</name>
<evidence type="ECO:0000259" key="3">
    <source>
        <dbReference type="Pfam" id="PF13960"/>
    </source>
</evidence>
<organism evidence="4 5">
    <name type="scientific">Buddleja alternifolia</name>
    <dbReference type="NCBI Taxonomy" id="168488"/>
    <lineage>
        <taxon>Eukaryota</taxon>
        <taxon>Viridiplantae</taxon>
        <taxon>Streptophyta</taxon>
        <taxon>Embryophyta</taxon>
        <taxon>Tracheophyta</taxon>
        <taxon>Spermatophyta</taxon>
        <taxon>Magnoliopsida</taxon>
        <taxon>eudicotyledons</taxon>
        <taxon>Gunneridae</taxon>
        <taxon>Pentapetalae</taxon>
        <taxon>asterids</taxon>
        <taxon>lamiids</taxon>
        <taxon>Lamiales</taxon>
        <taxon>Scrophulariaceae</taxon>
        <taxon>Buddlejeae</taxon>
        <taxon>Buddleja</taxon>
    </lineage>
</organism>
<feature type="compositionally biased region" description="Basic residues" evidence="2">
    <location>
        <begin position="531"/>
        <end position="541"/>
    </location>
</feature>
<keyword evidence="1" id="KW-0175">Coiled coil</keyword>
<dbReference type="InterPro" id="IPR025452">
    <property type="entry name" value="DUF4218"/>
</dbReference>
<sequence>MGDYNVENHRHWKKRSIFFELPYWKHNMIRHNLDVMHIEKNVCDNVIFTLLNVKGKTKDNLNARHELAKLGVRKPLHAFKSPSERWCLPPGPCNMGLSEKDTFCKILKSIKAPDGYASNISKCIQIEKRTIWGLKSHDNHVLMQNLLPIAVRKALPKHVVEVLIELSTFFRKLCSKVNDRLELEKVQDRIAVTLCYLERIFPPSFFDIMDHLSIHLAEEALIGGAVQYRFLMTLKKYMRNKAHPEGSIAKGYILEECMTFCSRYLNDVKTNANNSPRNYDGDSDMGRLIGNGKEFHLNHVTWVQAHRYVLQNSDVIEKLRITSGDTLPEDIITLSKGPNDWGQRYKSCVVHGFRFRVKALDTRKKTQNSGVFCSAYTSCYASSKDKRPQTGTICSFFMAGKRKRSGRSVNDVIRERAGSSSMHDSPSRDRGRRVHLRRFGSTSSLPLHDASHSSSSGISVNPSEDCHNIGHPAPYFPAEHHVSDLPSCSGDIFHANGNSNHSHCAPSVPIEHPNRADFPSCSGSNVNTSTHLKKGRGRSKPISRWNKDGKLQLELTLDGEIHGPDRVEFKTQLGVKARNAYRFPLIYTSFDCIPQLLLADLWSEVKVLEDFNEKWQQGKYELKKKYFRPYQNDHEKLKELTVDLVPPEQFKYLVDYWKLVETQEEAERNTQNIAQHKFHHNLGRTPILELKKKAEASNHLNVDIPSLQMKLSRKKIQEVVQEVEEKMRGEKEQMRKEIDEMKEEREKMKGLMEQMEKKMSQTREEMTQEVVENVVSYFGLGHLPVAPFIGQSVATF</sequence>
<protein>
    <recommendedName>
        <fullName evidence="3">DUF4218 domain-containing protein</fullName>
    </recommendedName>
</protein>